<dbReference type="PROSITE" id="PS51679">
    <property type="entry name" value="SAM_MT_C5"/>
    <property type="match status" value="1"/>
</dbReference>
<evidence type="ECO:0000256" key="5">
    <source>
        <dbReference type="ARBA" id="ARBA00022747"/>
    </source>
</evidence>
<dbReference type="SUPFAM" id="SSF53335">
    <property type="entry name" value="S-adenosyl-L-methionine-dependent methyltransferases"/>
    <property type="match status" value="1"/>
</dbReference>
<name>A0A177Y5I9_9VIBR</name>
<dbReference type="InterPro" id="IPR001525">
    <property type="entry name" value="C5_MeTfrase"/>
</dbReference>
<evidence type="ECO:0000313" key="9">
    <source>
        <dbReference type="EMBL" id="OAJ96119.1"/>
    </source>
</evidence>
<proteinExistence type="inferred from homology"/>
<evidence type="ECO:0000256" key="1">
    <source>
        <dbReference type="ARBA" id="ARBA00011975"/>
    </source>
</evidence>
<dbReference type="GO" id="GO:0003886">
    <property type="term" value="F:DNA (cytosine-5-)-methyltransferase activity"/>
    <property type="evidence" value="ECO:0007669"/>
    <property type="project" value="UniProtKB-EC"/>
</dbReference>
<dbReference type="Gene3D" id="3.90.120.10">
    <property type="entry name" value="DNA Methylase, subunit A, domain 2"/>
    <property type="match status" value="1"/>
</dbReference>
<evidence type="ECO:0000256" key="4">
    <source>
        <dbReference type="ARBA" id="ARBA00022691"/>
    </source>
</evidence>
<dbReference type="EC" id="2.1.1.37" evidence="1"/>
<dbReference type="RefSeq" id="WP_054962668.1">
    <property type="nucleotide sequence ID" value="NZ_LLEI02000010.1"/>
</dbReference>
<protein>
    <recommendedName>
        <fullName evidence="1">DNA (cytosine-5-)-methyltransferase</fullName>
        <ecNumber evidence="1">2.1.1.37</ecNumber>
    </recommendedName>
</protein>
<evidence type="ECO:0000313" key="10">
    <source>
        <dbReference type="Proteomes" id="UP000078406"/>
    </source>
</evidence>
<comment type="similarity">
    <text evidence="7 8">Belongs to the class I-like SAM-binding methyltransferase superfamily. C5-methyltransferase family.</text>
</comment>
<keyword evidence="3 7" id="KW-0808">Transferase</keyword>
<evidence type="ECO:0000256" key="2">
    <source>
        <dbReference type="ARBA" id="ARBA00022603"/>
    </source>
</evidence>
<dbReference type="Proteomes" id="UP000078406">
    <property type="component" value="Unassembled WGS sequence"/>
</dbReference>
<keyword evidence="2 7" id="KW-0489">Methyltransferase</keyword>
<feature type="active site" evidence="7">
    <location>
        <position position="78"/>
    </location>
</feature>
<dbReference type="GO" id="GO:0032259">
    <property type="term" value="P:methylation"/>
    <property type="evidence" value="ECO:0007669"/>
    <property type="project" value="UniProtKB-KW"/>
</dbReference>
<dbReference type="GO" id="GO:0009307">
    <property type="term" value="P:DNA restriction-modification system"/>
    <property type="evidence" value="ECO:0007669"/>
    <property type="project" value="UniProtKB-KW"/>
</dbReference>
<keyword evidence="4 7" id="KW-0949">S-adenosyl-L-methionine</keyword>
<dbReference type="Pfam" id="PF00145">
    <property type="entry name" value="DNA_methylase"/>
    <property type="match status" value="2"/>
</dbReference>
<comment type="caution">
    <text evidence="9">The sequence shown here is derived from an EMBL/GenBank/DDBJ whole genome shotgun (WGS) entry which is preliminary data.</text>
</comment>
<dbReference type="InterPro" id="IPR029063">
    <property type="entry name" value="SAM-dependent_MTases_sf"/>
</dbReference>
<dbReference type="PRINTS" id="PR00105">
    <property type="entry name" value="C5METTRFRASE"/>
</dbReference>
<gene>
    <name evidence="9" type="ORF">APB76_01030</name>
</gene>
<reference evidence="9 10" key="1">
    <citation type="journal article" date="2016" name="Syst. Appl. Microbiol.">
        <title>Vibrio bivalvicida sp. nov., a novel larval pathogen for bivalve molluscs reared in a hatchery.</title>
        <authorList>
            <person name="Dubert J."/>
            <person name="Romalde J.L."/>
            <person name="Prado S."/>
            <person name="Barja J.L."/>
        </authorList>
    </citation>
    <scope>NUCLEOTIDE SEQUENCE [LARGE SCALE GENOMIC DNA]</scope>
    <source>
        <strain evidence="9 10">605</strain>
    </source>
</reference>
<dbReference type="InterPro" id="IPR050750">
    <property type="entry name" value="C5-MTase"/>
</dbReference>
<organism evidence="9 10">
    <name type="scientific">Vibrio bivalvicida</name>
    <dbReference type="NCBI Taxonomy" id="1276888"/>
    <lineage>
        <taxon>Bacteria</taxon>
        <taxon>Pseudomonadati</taxon>
        <taxon>Pseudomonadota</taxon>
        <taxon>Gammaproteobacteria</taxon>
        <taxon>Vibrionales</taxon>
        <taxon>Vibrionaceae</taxon>
        <taxon>Vibrio</taxon>
        <taxon>Vibrio oreintalis group</taxon>
    </lineage>
</organism>
<dbReference type="CDD" id="cd00315">
    <property type="entry name" value="Cyt_C5_DNA_methylase"/>
    <property type="match status" value="1"/>
</dbReference>
<comment type="catalytic activity">
    <reaction evidence="6">
        <text>a 2'-deoxycytidine in DNA + S-adenosyl-L-methionine = a 5-methyl-2'-deoxycytidine in DNA + S-adenosyl-L-homocysteine + H(+)</text>
        <dbReference type="Rhea" id="RHEA:13681"/>
        <dbReference type="Rhea" id="RHEA-COMP:11369"/>
        <dbReference type="Rhea" id="RHEA-COMP:11370"/>
        <dbReference type="ChEBI" id="CHEBI:15378"/>
        <dbReference type="ChEBI" id="CHEBI:57856"/>
        <dbReference type="ChEBI" id="CHEBI:59789"/>
        <dbReference type="ChEBI" id="CHEBI:85452"/>
        <dbReference type="ChEBI" id="CHEBI:85454"/>
        <dbReference type="EC" id="2.1.1.37"/>
    </reaction>
</comment>
<accession>A0A177Y5I9</accession>
<dbReference type="PANTHER" id="PTHR46098">
    <property type="entry name" value="TRNA (CYTOSINE(38)-C(5))-METHYLTRANSFERASE"/>
    <property type="match status" value="1"/>
</dbReference>
<evidence type="ECO:0000256" key="6">
    <source>
        <dbReference type="ARBA" id="ARBA00047422"/>
    </source>
</evidence>
<sequence length="427" mass="47789">MVRKLTTLNFNSFFAGIGGFDLAFENQGFEPSFQCELNTFCQEVLQKHWKNVPLHGDISNLDAMDIPKAAVWCGGFPCQDLSVARGSKGRQGLRGSNSGLFYPFFDLIASHTPDAVIIENVVGLLSSHNGQDFRIILEKLTSIGYAVAWRVVNSRFFGAPQSRPRVFICAFKGNPLKAFSTLFETELGVKPNNLRRAFLDVSECKKSKAKVAQVAYCLAATSGRHTGTDWSRTYVSYPDAVRRLTPSECEGIQGFPKDWTLLNNEKASDSDTERYHALGNAVSVPVVEWIARRLKKEIIERKEPVTSQDMVSCLLKSHASILQKHREQNHLNLVLDPTDKEHKLKWMSGGIAFDDKCIDFKATDYPERVIPSKLIDVIDKSTELNEKYFISSNAAEGILRRVRSQNRSLFGPLYDALVIMAQGKEAA</sequence>
<dbReference type="EMBL" id="LLEI02000010">
    <property type="protein sequence ID" value="OAJ96119.1"/>
    <property type="molecule type" value="Genomic_DNA"/>
</dbReference>
<dbReference type="NCBIfam" id="TIGR00675">
    <property type="entry name" value="dcm"/>
    <property type="match status" value="1"/>
</dbReference>
<dbReference type="AlphaFoldDB" id="A0A177Y5I9"/>
<evidence type="ECO:0000256" key="7">
    <source>
        <dbReference type="PROSITE-ProRule" id="PRU01016"/>
    </source>
</evidence>
<keyword evidence="5" id="KW-0680">Restriction system</keyword>
<dbReference type="PANTHER" id="PTHR46098:SF1">
    <property type="entry name" value="TRNA (CYTOSINE(38)-C(5))-METHYLTRANSFERASE"/>
    <property type="match status" value="1"/>
</dbReference>
<evidence type="ECO:0000256" key="3">
    <source>
        <dbReference type="ARBA" id="ARBA00022679"/>
    </source>
</evidence>
<dbReference type="Gene3D" id="3.40.50.150">
    <property type="entry name" value="Vaccinia Virus protein VP39"/>
    <property type="match status" value="1"/>
</dbReference>
<dbReference type="REBASE" id="149309">
    <property type="entry name" value="M.Vbi605ORF1030P"/>
</dbReference>
<evidence type="ECO:0000256" key="8">
    <source>
        <dbReference type="RuleBase" id="RU000416"/>
    </source>
</evidence>